<reference evidence="3 4" key="1">
    <citation type="submission" date="2019-08" db="EMBL/GenBank/DDBJ databases">
        <title>Draft genome sequences of two oriental melons (Cucumis melo L. var makuwa).</title>
        <authorList>
            <person name="Kwon S.-Y."/>
        </authorList>
    </citation>
    <scope>NUCLEOTIDE SEQUENCE [LARGE SCALE GENOMIC DNA]</scope>
    <source>
        <strain evidence="4">cv. Chang Bougi</strain>
        <tissue evidence="3">Leaf</tissue>
    </source>
</reference>
<evidence type="ECO:0000256" key="1">
    <source>
        <dbReference type="SAM" id="Coils"/>
    </source>
</evidence>
<evidence type="ECO:0000313" key="4">
    <source>
        <dbReference type="Proteomes" id="UP000321947"/>
    </source>
</evidence>
<dbReference type="Proteomes" id="UP000321947">
    <property type="component" value="Unassembled WGS sequence"/>
</dbReference>
<proteinExistence type="predicted"/>
<feature type="region of interest" description="Disordered" evidence="2">
    <location>
        <begin position="33"/>
        <end position="60"/>
    </location>
</feature>
<sequence>MPTGDEGFEDWEWDADFLDQLIQVEELAISSTANNPIPISSSASLPPPPPPPEPEPEPEPLHLVEPLYVRPISYSPPRELSQIATGLRSHAIRFPNGLSECGPSSSSLAPCLHRFDAAKELEICDLKRELGRVSKQLKNLEQECVELRKNRNKKEEQLRVVSSNKDEQYIGHRLSESTDLRVAGKDGVRTGMKSEDIAGDLGGPHAVTSRSKDNEQGEKAHSSVGERANDDLPAFDKLSKKLQVFWVPESDSKIGQSLVSELLLSCETDLHVLFHSIGTKLSPKFPVALAGDNSSDVALKQPLHLFQCPEAKKVSNLYTTLTKVSNGIVKMEALFSPLLDLCNLDNVAVVHRSLHILHMFLKRLLWLERKSERRETVIIGGLGSRNNVVDSHGSQSAEGDEFALANMDESSHGSASTRLPGAELLCKNRNLKKNINLVPQVNWVSFFEAMRQVAKTHSAKCVRIEAISVMNLILMRNNAYLEKEKFGQALLFDSVVEFIRKESGSAIQKHAVRLLFLILNCPTFFAAFCSGCKEAETAEVGNENVRSAGGFQKFQTILHGLADCFTCFGNGIELKRATATIAYCSTLAVKIRNLSAVELKLRKNTVLLLAFLASSGKAGFEILISNKLYTYSNFLTLILQVVASELEQEKTVREPVENLEERALLLREVLILLNRLASHSLYSMTILRVLTNSRDMATLTIDVTNKLCRKNNRNGQLDSKKRKMRESEVVELAQS</sequence>
<evidence type="ECO:0008006" key="5">
    <source>
        <dbReference type="Google" id="ProtNLM"/>
    </source>
</evidence>
<dbReference type="GO" id="GO:0006974">
    <property type="term" value="P:DNA damage response"/>
    <property type="evidence" value="ECO:0007669"/>
    <property type="project" value="InterPro"/>
</dbReference>
<dbReference type="PANTHER" id="PTHR35761">
    <property type="entry name" value="ATR INTERACTING PROTEIN"/>
    <property type="match status" value="1"/>
</dbReference>
<name>A0A5D3E6M8_CUCMM</name>
<keyword evidence="1" id="KW-0175">Coiled coil</keyword>
<feature type="region of interest" description="Disordered" evidence="2">
    <location>
        <begin position="712"/>
        <end position="735"/>
    </location>
</feature>
<dbReference type="EMBL" id="SSTD01000141">
    <property type="protein sequence ID" value="TYK31201.1"/>
    <property type="molecule type" value="Genomic_DNA"/>
</dbReference>
<dbReference type="PANTHER" id="PTHR35761:SF1">
    <property type="entry name" value="PROTEIN SENSITIVE TO UV 2"/>
    <property type="match status" value="1"/>
</dbReference>
<accession>A0A5D3E6M8</accession>
<gene>
    <name evidence="3" type="ORF">E5676_scaffold455G004860</name>
</gene>
<evidence type="ECO:0000313" key="3">
    <source>
        <dbReference type="EMBL" id="TYK31201.1"/>
    </source>
</evidence>
<organism evidence="3 4">
    <name type="scientific">Cucumis melo var. makuwa</name>
    <name type="common">Oriental melon</name>
    <dbReference type="NCBI Taxonomy" id="1194695"/>
    <lineage>
        <taxon>Eukaryota</taxon>
        <taxon>Viridiplantae</taxon>
        <taxon>Streptophyta</taxon>
        <taxon>Embryophyta</taxon>
        <taxon>Tracheophyta</taxon>
        <taxon>Spermatophyta</taxon>
        <taxon>Magnoliopsida</taxon>
        <taxon>eudicotyledons</taxon>
        <taxon>Gunneridae</taxon>
        <taxon>Pentapetalae</taxon>
        <taxon>rosids</taxon>
        <taxon>fabids</taxon>
        <taxon>Cucurbitales</taxon>
        <taxon>Cucurbitaceae</taxon>
        <taxon>Benincaseae</taxon>
        <taxon>Cucumis</taxon>
    </lineage>
</organism>
<evidence type="ECO:0000256" key="2">
    <source>
        <dbReference type="SAM" id="MobiDB-lite"/>
    </source>
</evidence>
<feature type="compositionally biased region" description="Polar residues" evidence="2">
    <location>
        <begin position="33"/>
        <end position="44"/>
    </location>
</feature>
<feature type="compositionally biased region" description="Basic and acidic residues" evidence="2">
    <location>
        <begin position="210"/>
        <end position="221"/>
    </location>
</feature>
<comment type="caution">
    <text evidence="3">The sequence shown here is derived from an EMBL/GenBank/DDBJ whole genome shotgun (WGS) entry which is preliminary data.</text>
</comment>
<dbReference type="InterPro" id="IPR044952">
    <property type="entry name" value="SUV2"/>
</dbReference>
<protein>
    <recommendedName>
        <fullName evidence="5">Protein SENSITIVE TO UV 2</fullName>
    </recommendedName>
</protein>
<feature type="region of interest" description="Disordered" evidence="2">
    <location>
        <begin position="191"/>
        <end position="230"/>
    </location>
</feature>
<dbReference type="AlphaFoldDB" id="A0A5D3E6M8"/>
<feature type="coiled-coil region" evidence="1">
    <location>
        <begin position="123"/>
        <end position="164"/>
    </location>
</feature>